<keyword evidence="3" id="KW-1185">Reference proteome</keyword>
<evidence type="ECO:0000256" key="1">
    <source>
        <dbReference type="SAM" id="MobiDB-lite"/>
    </source>
</evidence>
<gene>
    <name evidence="2" type="ORF">Cgig2_012752</name>
</gene>
<comment type="caution">
    <text evidence="2">The sequence shown here is derived from an EMBL/GenBank/DDBJ whole genome shotgun (WGS) entry which is preliminary data.</text>
</comment>
<evidence type="ECO:0000313" key="3">
    <source>
        <dbReference type="Proteomes" id="UP001153076"/>
    </source>
</evidence>
<proteinExistence type="predicted"/>
<dbReference type="Proteomes" id="UP001153076">
    <property type="component" value="Unassembled WGS sequence"/>
</dbReference>
<accession>A0A9Q1KCE7</accession>
<reference evidence="2" key="1">
    <citation type="submission" date="2022-04" db="EMBL/GenBank/DDBJ databases">
        <title>Carnegiea gigantea Genome sequencing and assembly v2.</title>
        <authorList>
            <person name="Copetti D."/>
            <person name="Sanderson M.J."/>
            <person name="Burquez A."/>
            <person name="Wojciechowski M.F."/>
        </authorList>
    </citation>
    <scope>NUCLEOTIDE SEQUENCE</scope>
    <source>
        <strain evidence="2">SGP5-SGP5p</strain>
        <tissue evidence="2">Aerial part</tissue>
    </source>
</reference>
<name>A0A9Q1KCE7_9CARY</name>
<protein>
    <submittedName>
        <fullName evidence="2">Uncharacterized protein</fullName>
    </submittedName>
</protein>
<sequence>MASPLLSSPSLSLSSQLSANIVISDLHHLIASASMQLQGSMQWLSNFPELINKFGMKSAITFLIEFVGKIGVKNVSEIAVISLIESISKIEFKNTSDIAIIFLTGRKKSNQKCSIDQDHNWNSLAQRIFELWRQRNDGEAPEISEAINPANCWPGYTTEYSEYLPEEVSSLQFFQWGVDAWEDVRHSLNCLEVRPQHRDQDIDQEEQEHEEESVRSRKRQRGMIDFRG</sequence>
<organism evidence="2 3">
    <name type="scientific">Carnegiea gigantea</name>
    <dbReference type="NCBI Taxonomy" id="171969"/>
    <lineage>
        <taxon>Eukaryota</taxon>
        <taxon>Viridiplantae</taxon>
        <taxon>Streptophyta</taxon>
        <taxon>Embryophyta</taxon>
        <taxon>Tracheophyta</taxon>
        <taxon>Spermatophyta</taxon>
        <taxon>Magnoliopsida</taxon>
        <taxon>eudicotyledons</taxon>
        <taxon>Gunneridae</taxon>
        <taxon>Pentapetalae</taxon>
        <taxon>Caryophyllales</taxon>
        <taxon>Cactineae</taxon>
        <taxon>Cactaceae</taxon>
        <taxon>Cactoideae</taxon>
        <taxon>Echinocereeae</taxon>
        <taxon>Carnegiea</taxon>
    </lineage>
</organism>
<feature type="compositionally biased region" description="Acidic residues" evidence="1">
    <location>
        <begin position="202"/>
        <end position="211"/>
    </location>
</feature>
<dbReference type="AlphaFoldDB" id="A0A9Q1KCE7"/>
<evidence type="ECO:0000313" key="2">
    <source>
        <dbReference type="EMBL" id="KAJ8440316.1"/>
    </source>
</evidence>
<feature type="region of interest" description="Disordered" evidence="1">
    <location>
        <begin position="198"/>
        <end position="228"/>
    </location>
</feature>
<dbReference type="EMBL" id="JAKOGI010000193">
    <property type="protein sequence ID" value="KAJ8440316.1"/>
    <property type="molecule type" value="Genomic_DNA"/>
</dbReference>